<dbReference type="STRING" id="37001.A0A1A9WY41"/>
<sequence>MDMNSTNKTHCCLTPTTTISSTVSSTAVATLSTTTDLARDQWYAHHVHHPSTHAHAHHHHPHSHPQQLSDEFVMYAPALPTSTSTSTSSSIGKFGIESSTEGYLNARYNVNVKGVRHERTSSFFDIPAVTHPYCYRFPSSPPAGILKKTDDDISTSPSIQDITKKVILAQSK</sequence>
<organism evidence="1 2">
    <name type="scientific">Glossina brevipalpis</name>
    <dbReference type="NCBI Taxonomy" id="37001"/>
    <lineage>
        <taxon>Eukaryota</taxon>
        <taxon>Metazoa</taxon>
        <taxon>Ecdysozoa</taxon>
        <taxon>Arthropoda</taxon>
        <taxon>Hexapoda</taxon>
        <taxon>Insecta</taxon>
        <taxon>Pterygota</taxon>
        <taxon>Neoptera</taxon>
        <taxon>Endopterygota</taxon>
        <taxon>Diptera</taxon>
        <taxon>Brachycera</taxon>
        <taxon>Muscomorpha</taxon>
        <taxon>Hippoboscoidea</taxon>
        <taxon>Glossinidae</taxon>
        <taxon>Glossina</taxon>
    </lineage>
</organism>
<name>A0A1A9WY41_9MUSC</name>
<dbReference type="VEuPathDB" id="VectorBase:GBRI036923"/>
<reference evidence="2" key="1">
    <citation type="submission" date="2014-03" db="EMBL/GenBank/DDBJ databases">
        <authorList>
            <person name="Aksoy S."/>
            <person name="Warren W."/>
            <person name="Wilson R.K."/>
        </authorList>
    </citation>
    <scope>NUCLEOTIDE SEQUENCE [LARGE SCALE GENOMIC DNA]</scope>
    <source>
        <strain evidence="2">IAEA</strain>
    </source>
</reference>
<accession>A0A1A9WY41</accession>
<dbReference type="Proteomes" id="UP000091820">
    <property type="component" value="Unassembled WGS sequence"/>
</dbReference>
<proteinExistence type="predicted"/>
<dbReference type="EnsemblMetazoa" id="GBRI036923-RA">
    <property type="protein sequence ID" value="GBRI036923-PA"/>
    <property type="gene ID" value="GBRI036923"/>
</dbReference>
<keyword evidence="2" id="KW-1185">Reference proteome</keyword>
<dbReference type="AlphaFoldDB" id="A0A1A9WY41"/>
<protein>
    <submittedName>
        <fullName evidence="1">Uncharacterized protein</fullName>
    </submittedName>
</protein>
<reference evidence="1" key="2">
    <citation type="submission" date="2020-05" db="UniProtKB">
        <authorList>
            <consortium name="EnsemblMetazoa"/>
        </authorList>
    </citation>
    <scope>IDENTIFICATION</scope>
    <source>
        <strain evidence="1">IAEA</strain>
    </source>
</reference>
<evidence type="ECO:0000313" key="1">
    <source>
        <dbReference type="EnsemblMetazoa" id="GBRI036923-PA"/>
    </source>
</evidence>
<evidence type="ECO:0000313" key="2">
    <source>
        <dbReference type="Proteomes" id="UP000091820"/>
    </source>
</evidence>